<evidence type="ECO:0000256" key="3">
    <source>
        <dbReference type="ARBA" id="ARBA00004613"/>
    </source>
</evidence>
<keyword evidence="10" id="KW-1185">Reference proteome</keyword>
<evidence type="ECO:0000256" key="6">
    <source>
        <dbReference type="ARBA" id="ARBA00023136"/>
    </source>
</evidence>
<evidence type="ECO:0000256" key="2">
    <source>
        <dbReference type="ARBA" id="ARBA00004442"/>
    </source>
</evidence>
<dbReference type="AlphaFoldDB" id="A0A6C2TW28"/>
<dbReference type="GO" id="GO:0009279">
    <property type="term" value="C:cell outer membrane"/>
    <property type="evidence" value="ECO:0007669"/>
    <property type="project" value="UniProtKB-SubCell"/>
</dbReference>
<dbReference type="PANTHER" id="PTHR11319:SF35">
    <property type="entry name" value="OUTER MEMBRANE PROTEIN PMPC-RELATED"/>
    <property type="match status" value="1"/>
</dbReference>
<evidence type="ECO:0000256" key="1">
    <source>
        <dbReference type="ARBA" id="ARBA00004196"/>
    </source>
</evidence>
<evidence type="ECO:0000256" key="8">
    <source>
        <dbReference type="SAM" id="SignalP"/>
    </source>
</evidence>
<name>A0A6C2TW28_PONDE</name>
<reference evidence="9 10" key="1">
    <citation type="submission" date="2019-04" db="EMBL/GenBank/DDBJ databases">
        <authorList>
            <person name="Van Vliet M D."/>
        </authorList>
    </citation>
    <scope>NUCLEOTIDE SEQUENCE [LARGE SCALE GENOMIC DNA]</scope>
    <source>
        <strain evidence="9 10">F1</strain>
    </source>
</reference>
<keyword evidence="5 8" id="KW-0732">Signal</keyword>
<dbReference type="InterPro" id="IPR012334">
    <property type="entry name" value="Pectin_lyas_fold"/>
</dbReference>
<dbReference type="InterPro" id="IPR003368">
    <property type="entry name" value="POMP_repeat"/>
</dbReference>
<dbReference type="RefSeq" id="WP_168441890.1">
    <property type="nucleotide sequence ID" value="NZ_CAAHFG010000001.1"/>
</dbReference>
<evidence type="ECO:0000256" key="7">
    <source>
        <dbReference type="ARBA" id="ARBA00023237"/>
    </source>
</evidence>
<evidence type="ECO:0000313" key="10">
    <source>
        <dbReference type="Proteomes" id="UP000366872"/>
    </source>
</evidence>
<protein>
    <recommendedName>
        <fullName evidence="11">Right handed beta helix domain-containing protein</fullName>
    </recommendedName>
</protein>
<dbReference type="InterPro" id="IPR006626">
    <property type="entry name" value="PbH1"/>
</dbReference>
<dbReference type="Gene3D" id="2.160.20.10">
    <property type="entry name" value="Single-stranded right-handed beta-helix, Pectin lyase-like"/>
    <property type="match status" value="1"/>
</dbReference>
<evidence type="ECO:0000256" key="5">
    <source>
        <dbReference type="ARBA" id="ARBA00022729"/>
    </source>
</evidence>
<evidence type="ECO:0000256" key="4">
    <source>
        <dbReference type="ARBA" id="ARBA00022525"/>
    </source>
</evidence>
<gene>
    <name evidence="9" type="ORF">PDESU_00350</name>
</gene>
<evidence type="ECO:0008006" key="11">
    <source>
        <dbReference type="Google" id="ProtNLM"/>
    </source>
</evidence>
<feature type="chain" id="PRO_5025684144" description="Right handed beta helix domain-containing protein" evidence="8">
    <location>
        <begin position="20"/>
        <end position="660"/>
    </location>
</feature>
<dbReference type="EMBL" id="CAAHFG010000001">
    <property type="protein sequence ID" value="VGO11803.1"/>
    <property type="molecule type" value="Genomic_DNA"/>
</dbReference>
<keyword evidence="7" id="KW-0998">Cell outer membrane</keyword>
<organism evidence="9 10">
    <name type="scientific">Pontiella desulfatans</name>
    <dbReference type="NCBI Taxonomy" id="2750659"/>
    <lineage>
        <taxon>Bacteria</taxon>
        <taxon>Pseudomonadati</taxon>
        <taxon>Kiritimatiellota</taxon>
        <taxon>Kiritimatiellia</taxon>
        <taxon>Kiritimatiellales</taxon>
        <taxon>Pontiellaceae</taxon>
        <taxon>Pontiella</taxon>
    </lineage>
</organism>
<dbReference type="NCBIfam" id="TIGR01376">
    <property type="entry name" value="POMP_repeat"/>
    <property type="match status" value="1"/>
</dbReference>
<dbReference type="PANTHER" id="PTHR11319">
    <property type="entry name" value="G PROTEIN-COUPLED RECEPTOR-RELATED"/>
    <property type="match status" value="1"/>
</dbReference>
<dbReference type="GO" id="GO:0005576">
    <property type="term" value="C:extracellular region"/>
    <property type="evidence" value="ECO:0007669"/>
    <property type="project" value="UniProtKB-SubCell"/>
</dbReference>
<evidence type="ECO:0000313" key="9">
    <source>
        <dbReference type="EMBL" id="VGO11803.1"/>
    </source>
</evidence>
<dbReference type="InterPro" id="IPR059226">
    <property type="entry name" value="Choice_anch_Q_dom"/>
</dbReference>
<sequence length="660" mass="68350">MKNKIATIALLFWSAAAFAATYYVDINNAIPVAPYTNWAMAAMNIQDAVDEASAGETVFVTNGTYLLDAEVSVPGGIRLESMGGLEDTLVVAVNSNRCFSLGAGAFLGGFTITNGYSSGNAGGIYCADDSVMITNCVITGNSAGADGGGLYNGDAYDCRFIDNSANRGAGFFDGSATACLFSGNIAAYEGGGIYSGSASACVFTNNTSLGSGGGTFNASANNCTYINNKATSKGGGFSIFSNTAIPSNCVFIGNTADLGGGVYEAGSVIDCVFSNNVAVRSGGAVYAGVAVINCSFSGNIASNNSGGAIVATYAYDCFFTNNWANEHGGAIYQDGASNCTFIGNHANGTGGAKSWYNHVMRDCVFISNSTAGDGGAVRDGQLYNCIFYGNSASDGGAVSEADLYNCVVFNNTAYSVGGGAERSSAYNSIIWSNSAPTGSDLYATDPVRCCLSDSVTYPPSGANVDCIYTDPQFVDAPTADFHLLATSPCIDAGSNALTQASSDFDGIPRPLDGDTNGTATIDIGAYEFLIATADSDGDTMPDGWETDHGLNAAVADASGNPDADPHDNLREYYADTDPFDSGDFLRITDFEVDGDTNTVFWMCRPTRRYTLQFTAELTNGWTSAGSSFVPPFSGEIGEMVVGVVGTNRFYRVQAELPLSP</sequence>
<feature type="signal peptide" evidence="8">
    <location>
        <begin position="1"/>
        <end position="19"/>
    </location>
</feature>
<dbReference type="SUPFAM" id="SSF51126">
    <property type="entry name" value="Pectin lyase-like"/>
    <property type="match status" value="2"/>
</dbReference>
<comment type="subcellular location">
    <subcellularLocation>
        <location evidence="1">Cell envelope</location>
    </subcellularLocation>
    <subcellularLocation>
        <location evidence="2">Cell outer membrane</location>
    </subcellularLocation>
    <subcellularLocation>
        <location evidence="3">Secreted</location>
    </subcellularLocation>
</comment>
<dbReference type="NCBIfam" id="NF041518">
    <property type="entry name" value="choice_anch_Q"/>
    <property type="match status" value="1"/>
</dbReference>
<dbReference type="Pfam" id="PF02415">
    <property type="entry name" value="Chlam_PMP"/>
    <property type="match status" value="3"/>
</dbReference>
<dbReference type="InterPro" id="IPR011050">
    <property type="entry name" value="Pectin_lyase_fold/virulence"/>
</dbReference>
<proteinExistence type="predicted"/>
<dbReference type="SMART" id="SM00710">
    <property type="entry name" value="PbH1"/>
    <property type="match status" value="7"/>
</dbReference>
<dbReference type="Proteomes" id="UP000366872">
    <property type="component" value="Unassembled WGS sequence"/>
</dbReference>
<keyword evidence="4" id="KW-0964">Secreted</keyword>
<keyword evidence="6" id="KW-0472">Membrane</keyword>
<accession>A0A6C2TW28</accession>